<evidence type="ECO:0000313" key="3">
    <source>
        <dbReference type="EMBL" id="MFC3229155.1"/>
    </source>
</evidence>
<evidence type="ECO:0000313" key="4">
    <source>
        <dbReference type="Proteomes" id="UP001595528"/>
    </source>
</evidence>
<feature type="coiled-coil region" evidence="1">
    <location>
        <begin position="88"/>
        <end position="137"/>
    </location>
</feature>
<name>A0ABV7L446_9PROT</name>
<feature type="compositionally biased region" description="Pro residues" evidence="2">
    <location>
        <begin position="396"/>
        <end position="409"/>
    </location>
</feature>
<comment type="caution">
    <text evidence="3">The sequence shown here is derived from an EMBL/GenBank/DDBJ whole genome shotgun (WGS) entry which is preliminary data.</text>
</comment>
<accession>A0ABV7L446</accession>
<reference evidence="4" key="1">
    <citation type="journal article" date="2019" name="Int. J. Syst. Evol. Microbiol.">
        <title>The Global Catalogue of Microorganisms (GCM) 10K type strain sequencing project: providing services to taxonomists for standard genome sequencing and annotation.</title>
        <authorList>
            <consortium name="The Broad Institute Genomics Platform"/>
            <consortium name="The Broad Institute Genome Sequencing Center for Infectious Disease"/>
            <person name="Wu L."/>
            <person name="Ma J."/>
        </authorList>
    </citation>
    <scope>NUCLEOTIDE SEQUENCE [LARGE SCALE GENOMIC DNA]</scope>
    <source>
        <strain evidence="4">KCTC 42964</strain>
    </source>
</reference>
<organism evidence="3 4">
    <name type="scientific">Marinibaculum pumilum</name>
    <dbReference type="NCBI Taxonomy" id="1766165"/>
    <lineage>
        <taxon>Bacteria</taxon>
        <taxon>Pseudomonadati</taxon>
        <taxon>Pseudomonadota</taxon>
        <taxon>Alphaproteobacteria</taxon>
        <taxon>Rhodospirillales</taxon>
        <taxon>Rhodospirillaceae</taxon>
        <taxon>Marinibaculum</taxon>
    </lineage>
</organism>
<dbReference type="RefSeq" id="WP_379903091.1">
    <property type="nucleotide sequence ID" value="NZ_JBHRTR010000031.1"/>
</dbReference>
<proteinExistence type="predicted"/>
<evidence type="ECO:0000256" key="2">
    <source>
        <dbReference type="SAM" id="MobiDB-lite"/>
    </source>
</evidence>
<dbReference type="EMBL" id="JBHRTR010000031">
    <property type="protein sequence ID" value="MFC3229155.1"/>
    <property type="molecule type" value="Genomic_DNA"/>
</dbReference>
<feature type="coiled-coil region" evidence="1">
    <location>
        <begin position="180"/>
        <end position="232"/>
    </location>
</feature>
<feature type="region of interest" description="Disordered" evidence="2">
    <location>
        <begin position="367"/>
        <end position="409"/>
    </location>
</feature>
<evidence type="ECO:0000256" key="1">
    <source>
        <dbReference type="SAM" id="Coils"/>
    </source>
</evidence>
<sequence length="409" mass="45503">MIKPTTDFRAVAAAALTESAPEPIRSGFDPLANDQDIAPGGLSAGETAEFEQQRRNQHSQIHYTKENDILLAEQGEMIAGRILSGSATARLQDQAAQQEEKAKRAHQNYMDILMADIARLNREIASLEERIAEFEDSVLTPEERAEIDALPEDEQFDATDRILREKVANGTLSQSGYDYWRSMETELAGKKDELEQKNEQMASADRAQYEKLQGLKEQLGTKIADLERAQRESVMSHSEITAEHEGTLEGAEAAASVEMTERELIDFELKQYEGTDFYNQKADELIKNADPHTLDEIIRESTDPELVTRIKLSSLKSDLKDLKEGFGNDPDYAQYVEMAINEASDEVKHALASEEDLSPEVTAALYPPFSDELDRADGAQQEAQQRTAALNNDAKPPAPTFPGMEPPTV</sequence>
<gene>
    <name evidence="3" type="ORF">ACFOGJ_18055</name>
</gene>
<dbReference type="Proteomes" id="UP001595528">
    <property type="component" value="Unassembled WGS sequence"/>
</dbReference>
<feature type="compositionally biased region" description="Polar residues" evidence="2">
    <location>
        <begin position="381"/>
        <end position="390"/>
    </location>
</feature>
<keyword evidence="4" id="KW-1185">Reference proteome</keyword>
<protein>
    <submittedName>
        <fullName evidence="3">Uncharacterized protein</fullName>
    </submittedName>
</protein>
<feature type="region of interest" description="Disordered" evidence="2">
    <location>
        <begin position="19"/>
        <end position="44"/>
    </location>
</feature>
<keyword evidence="1" id="KW-0175">Coiled coil</keyword>